<evidence type="ECO:0000259" key="6">
    <source>
        <dbReference type="Pfam" id="PF00700"/>
    </source>
</evidence>
<accession>A0ABS2BF17</accession>
<dbReference type="Gene3D" id="6.10.280.190">
    <property type="match status" value="1"/>
</dbReference>
<sequence>MAQVINTNVASLNSQRNLGTSQASLNTSLQRLSSGLRINSAKDDAAGLSISERMTSQINGLDQAKRNANDGISMSQTAEGALSSAGDMLQRVRQLAVQSANSTNSASDRQSLQNEVTQLVSELDRLSTTTEFNGKKLFDGSFGTAQFQVGANANQTISASAANLRTSNYGNNQVGSAGPGLGASTLAAAGAEASLVTAGNVDINGFIGSKTVAVAAGDSAKTIAQNVNNASNSTGVTATARTDAQLTFSAAGAYNLKIIGDNSTAETVSFTLSAASGSDGLSAAVTAFNDKSAKTGVTASLNADNTGIVLTSETGQNIRLQDTAVANAGTTQVQALKADQTTALGAAVTLAADTTADGTLVTGQVTFDSEKSFSAVQAAGGTNILGAVGAVTTNSALNKVSSLDITSFANATQALKTVDSALSLINNERAKFGAVQSRFENTISNLQSTSENLSASRSRIRDTDFASETANMTRNQVLQQAGTAMLAQANALPNQVLSLLRG</sequence>
<comment type="function">
    <text evidence="4">Flagellin is the subunit protein which polymerizes to form the filaments of bacterial flagella.</text>
</comment>
<gene>
    <name evidence="7" type="ORF">JMJ54_00065</name>
</gene>
<comment type="caution">
    <text evidence="7">The sequence shown here is derived from an EMBL/GenBank/DDBJ whole genome shotgun (WGS) entry which is preliminary data.</text>
</comment>
<keyword evidence="7" id="KW-0969">Cilium</keyword>
<dbReference type="Pfam" id="PF00700">
    <property type="entry name" value="Flagellin_C"/>
    <property type="match status" value="1"/>
</dbReference>
<dbReference type="InterPro" id="IPR042187">
    <property type="entry name" value="Flagellin_C_sub2"/>
</dbReference>
<evidence type="ECO:0000256" key="3">
    <source>
        <dbReference type="ARBA" id="ARBA00023143"/>
    </source>
</evidence>
<dbReference type="PANTHER" id="PTHR42792">
    <property type="entry name" value="FLAGELLIN"/>
    <property type="match status" value="1"/>
</dbReference>
<dbReference type="InterPro" id="IPR001029">
    <property type="entry name" value="Flagellin_N"/>
</dbReference>
<feature type="domain" description="Flagellin N-terminal" evidence="5">
    <location>
        <begin position="5"/>
        <end position="141"/>
    </location>
</feature>
<comment type="similarity">
    <text evidence="1 4">Belongs to the bacterial flagellin family.</text>
</comment>
<organism evidence="7 8">
    <name type="scientific">Jeongeupia naejangsanensis</name>
    <dbReference type="NCBI Taxonomy" id="613195"/>
    <lineage>
        <taxon>Bacteria</taxon>
        <taxon>Pseudomonadati</taxon>
        <taxon>Pseudomonadota</taxon>
        <taxon>Betaproteobacteria</taxon>
        <taxon>Neisseriales</taxon>
        <taxon>Chitinibacteraceae</taxon>
        <taxon>Jeongeupia</taxon>
    </lineage>
</organism>
<dbReference type="SUPFAM" id="SSF64518">
    <property type="entry name" value="Phase 1 flagellin"/>
    <property type="match status" value="1"/>
</dbReference>
<dbReference type="Gene3D" id="2.170.280.10">
    <property type="entry name" value="f41 fragment of flagellin, middle domain"/>
    <property type="match status" value="1"/>
</dbReference>
<dbReference type="RefSeq" id="WP_203535917.1">
    <property type="nucleotide sequence ID" value="NZ_JAESND010000001.1"/>
</dbReference>
<proteinExistence type="inferred from homology"/>
<evidence type="ECO:0000256" key="4">
    <source>
        <dbReference type="RuleBase" id="RU362073"/>
    </source>
</evidence>
<dbReference type="InterPro" id="IPR046358">
    <property type="entry name" value="Flagellin_C"/>
</dbReference>
<keyword evidence="2 4" id="KW-0964">Secreted</keyword>
<dbReference type="InterPro" id="IPR001492">
    <property type="entry name" value="Flagellin"/>
</dbReference>
<reference evidence="7 8" key="1">
    <citation type="submission" date="2021-01" db="EMBL/GenBank/DDBJ databases">
        <title>Draft Genome Sequence and Polyhydroxyalkanoate Biosynthetic Potential of Jeongeupia naejangsanensis Type Strain DSM 24253.</title>
        <authorList>
            <person name="Turrini P."/>
            <person name="Artuso I."/>
            <person name="Lugli G.A."/>
            <person name="Frangipani E."/>
            <person name="Ventura M."/>
            <person name="Visca P."/>
        </authorList>
    </citation>
    <scope>NUCLEOTIDE SEQUENCE [LARGE SCALE GENOMIC DNA]</scope>
    <source>
        <strain evidence="7 8">DSM 24253</strain>
    </source>
</reference>
<keyword evidence="8" id="KW-1185">Reference proteome</keyword>
<dbReference type="Gene3D" id="1.20.1330.10">
    <property type="entry name" value="f41 fragment of flagellin, N-terminal domain"/>
    <property type="match status" value="1"/>
</dbReference>
<dbReference type="Gene3D" id="2.30.220.10">
    <property type="entry name" value="f41 fragment of flagellin, C-terminal domain"/>
    <property type="match status" value="1"/>
</dbReference>
<protein>
    <recommendedName>
        <fullName evidence="4">Flagellin</fullName>
    </recommendedName>
</protein>
<dbReference type="EMBL" id="JAESND010000001">
    <property type="protein sequence ID" value="MBM3114206.1"/>
    <property type="molecule type" value="Genomic_DNA"/>
</dbReference>
<evidence type="ECO:0000256" key="2">
    <source>
        <dbReference type="ARBA" id="ARBA00022525"/>
    </source>
</evidence>
<evidence type="ECO:0000259" key="5">
    <source>
        <dbReference type="Pfam" id="PF00669"/>
    </source>
</evidence>
<evidence type="ECO:0000313" key="8">
    <source>
        <dbReference type="Proteomes" id="UP000809431"/>
    </source>
</evidence>
<name>A0ABS2BF17_9NEIS</name>
<evidence type="ECO:0000256" key="1">
    <source>
        <dbReference type="ARBA" id="ARBA00005709"/>
    </source>
</evidence>
<dbReference type="PRINTS" id="PR00207">
    <property type="entry name" value="FLAGELLIN"/>
</dbReference>
<evidence type="ECO:0000313" key="7">
    <source>
        <dbReference type="EMBL" id="MBM3114206.1"/>
    </source>
</evidence>
<dbReference type="Proteomes" id="UP000809431">
    <property type="component" value="Unassembled WGS sequence"/>
</dbReference>
<keyword evidence="3 4" id="KW-0975">Bacterial flagellum</keyword>
<keyword evidence="7" id="KW-0966">Cell projection</keyword>
<dbReference type="InterPro" id="IPR010810">
    <property type="entry name" value="Flagellin_hook_IN_motif"/>
</dbReference>
<keyword evidence="7" id="KW-0282">Flagellum</keyword>
<dbReference type="PANTHER" id="PTHR42792:SF2">
    <property type="entry name" value="FLAGELLIN"/>
    <property type="match status" value="1"/>
</dbReference>
<feature type="domain" description="Flagellin C-terminal" evidence="6">
    <location>
        <begin position="415"/>
        <end position="500"/>
    </location>
</feature>
<dbReference type="Gene3D" id="6.10.10.10">
    <property type="entry name" value="Flagellar export chaperone, C-terminal domain"/>
    <property type="match status" value="1"/>
</dbReference>
<dbReference type="Pfam" id="PF07196">
    <property type="entry name" value="Flagellin_IN"/>
    <property type="match status" value="2"/>
</dbReference>
<dbReference type="Pfam" id="PF00669">
    <property type="entry name" value="Flagellin_N"/>
    <property type="match status" value="1"/>
</dbReference>
<comment type="subcellular location">
    <subcellularLocation>
        <location evidence="4">Secreted</location>
    </subcellularLocation>
    <subcellularLocation>
        <location evidence="4">Bacterial flagellum</location>
    </subcellularLocation>
</comment>